<dbReference type="EMBL" id="JACIGI010000013">
    <property type="protein sequence ID" value="MBB4286191.1"/>
    <property type="molecule type" value="Genomic_DNA"/>
</dbReference>
<keyword evidence="2 6" id="KW-1003">Cell membrane</keyword>
<dbReference type="RefSeq" id="WP_184434689.1">
    <property type="nucleotide sequence ID" value="NZ_JACIGI010000013.1"/>
</dbReference>
<comment type="subcellular location">
    <subcellularLocation>
        <location evidence="6">Cell membrane</location>
        <topology evidence="6">Peripheral membrane protein</topology>
    </subcellularLocation>
</comment>
<feature type="region of interest" description="Disordered" evidence="7">
    <location>
        <begin position="1"/>
        <end position="26"/>
    </location>
</feature>
<gene>
    <name evidence="6" type="primary">dabA</name>
    <name evidence="8" type="ORF">GGD88_001918</name>
</gene>
<comment type="similarity">
    <text evidence="6">Belongs to the inorganic carbon transporter (TC 9.A.2) DabA family.</text>
</comment>
<feature type="compositionally biased region" description="Low complexity" evidence="7">
    <location>
        <begin position="850"/>
        <end position="865"/>
    </location>
</feature>
<evidence type="ECO:0000256" key="3">
    <source>
        <dbReference type="ARBA" id="ARBA00022723"/>
    </source>
</evidence>
<evidence type="ECO:0000256" key="2">
    <source>
        <dbReference type="ARBA" id="ARBA00022475"/>
    </source>
</evidence>
<keyword evidence="4 6" id="KW-0862">Zinc</keyword>
<name>A0A7W6RZP9_9PROT</name>
<evidence type="ECO:0000256" key="6">
    <source>
        <dbReference type="HAMAP-Rule" id="MF_01871"/>
    </source>
</evidence>
<comment type="caution">
    <text evidence="8">The sequence shown here is derived from an EMBL/GenBank/DDBJ whole genome shotgun (WGS) entry which is preliminary data.</text>
</comment>
<keyword evidence="3 6" id="KW-0479">Metal-binding</keyword>
<keyword evidence="5 6" id="KW-0472">Membrane</keyword>
<feature type="binding site" evidence="6">
    <location>
        <position position="366"/>
    </location>
    <ligand>
        <name>Zn(2+)</name>
        <dbReference type="ChEBI" id="CHEBI:29105"/>
    </ligand>
</feature>
<feature type="region of interest" description="Disordered" evidence="7">
    <location>
        <begin position="850"/>
        <end position="876"/>
    </location>
</feature>
<dbReference type="AlphaFoldDB" id="A0A7W6RZP9"/>
<comment type="function">
    <text evidence="6">Part of an energy-coupled inorganic carbon pump.</text>
</comment>
<dbReference type="GO" id="GO:0005886">
    <property type="term" value="C:plasma membrane"/>
    <property type="evidence" value="ECO:0007669"/>
    <property type="project" value="UniProtKB-SubCell"/>
</dbReference>
<comment type="cofactor">
    <cofactor evidence="6">
        <name>Zn(2+)</name>
        <dbReference type="ChEBI" id="CHEBI:29105"/>
    </cofactor>
</comment>
<dbReference type="PANTHER" id="PTHR38344:SF1">
    <property type="entry name" value="INORGANIC CARBON TRANSPORTER SUBUNIT DABA-RELATED"/>
    <property type="match status" value="1"/>
</dbReference>
<proteinExistence type="inferred from homology"/>
<evidence type="ECO:0000313" key="9">
    <source>
        <dbReference type="Proteomes" id="UP000555728"/>
    </source>
</evidence>
<evidence type="ECO:0000313" key="8">
    <source>
        <dbReference type="EMBL" id="MBB4286191.1"/>
    </source>
</evidence>
<reference evidence="8 9" key="1">
    <citation type="submission" date="2020-08" db="EMBL/GenBank/DDBJ databases">
        <title>Genome sequencing of Purple Non-Sulfur Bacteria from various extreme environments.</title>
        <authorList>
            <person name="Mayer M."/>
        </authorList>
    </citation>
    <scope>NUCLEOTIDE SEQUENCE [LARGE SCALE GENOMIC DNA]</scope>
    <source>
        <strain evidence="8 9">JA135</strain>
    </source>
</reference>
<evidence type="ECO:0000256" key="1">
    <source>
        <dbReference type="ARBA" id="ARBA00022448"/>
    </source>
</evidence>
<feature type="compositionally biased region" description="Low complexity" evidence="7">
    <location>
        <begin position="9"/>
        <end position="26"/>
    </location>
</feature>
<sequence>MTHLSPLEATPSAASTRSAASRPSRPVDPAVLQAAAGAAAARVAPVWPLRTFVAVNPFLGHAEDPFAATAATLARTTGARLLMPRAWYRQALAEGRAEDADLTAALAAATGRPGTPPSVDALKVALARPAPEIAPTATTLAEVVDRVHGTDAATVVVEAVSRWAAGHWDAGQAAWAQPGRDRSPFAAWRLVAAHDRTPEIMLGRAGLRAAIAALPEDAQAAQGLAVSRLALPDAALGPYLHRALASIGGWAAYARQKGWQAELSGGTDDSLDHLLAVRLAWDLALWTVFTDPDTGRAWADALTAMAAPDDGAAAAALAPEAIVQDALDRAAQRRLGARLTTAAAAAPAAETATATRPAVQAAFCIDVRSEVYRRALEAAAPAVETIGFAGFFGVPLEVVPLGAQTGGAQCPVLLAPAATVGETTGAGQDAEAVRTRRDHGQVRKVWSTFKGAAVSCFVHVETAGLLFAGKVLGDATGATRPAPDDRTAGLDGAAARRLRPDLEPRSLGGRAIGLDIAARVEMAEGLLRGMSLTRTDGLARLLLLVGHGASTVNNPHRAGLDCGACGGHTGEANARVAARLLNDPAVRAGLAARGLALPDDTWAVAGLHDTTTDDVTLYDVADLPDSHADDLDRLRAWLRAAGQRARTERAPGLRVGAGVDRHAAVRARARDWAQVRPEWGLAGNAAFIAAPRDRTRDLDLGGRAFLHSYDWRQDEGFGVLELILTAPLVVASWINLQYYGSTVDNRAYGSGNKVLHNVVGTLGVLEGNGGDLRVGLPWQSLHDGHRLVHEPLRLSAWIEAPDDAIAAILARHDGVRALLDNGWVTLYALGDGGRRVRRYAGGLTWDTAWGPAAGASTAPAPTGTARGRSVGDPGRS</sequence>
<feature type="binding site" evidence="6">
    <location>
        <position position="364"/>
    </location>
    <ligand>
        <name>Zn(2+)</name>
        <dbReference type="ChEBI" id="CHEBI:29105"/>
    </ligand>
</feature>
<keyword evidence="1 6" id="KW-0813">Transport</keyword>
<feature type="binding site" evidence="6">
    <location>
        <position position="562"/>
    </location>
    <ligand>
        <name>Zn(2+)</name>
        <dbReference type="ChEBI" id="CHEBI:29105"/>
    </ligand>
</feature>
<accession>A0A7W6RZP9</accession>
<feature type="binding site" evidence="6">
    <location>
        <position position="547"/>
    </location>
    <ligand>
        <name>Zn(2+)</name>
        <dbReference type="ChEBI" id="CHEBI:29105"/>
    </ligand>
</feature>
<organism evidence="8 9">
    <name type="scientific">Roseospira goensis</name>
    <dbReference type="NCBI Taxonomy" id="391922"/>
    <lineage>
        <taxon>Bacteria</taxon>
        <taxon>Pseudomonadati</taxon>
        <taxon>Pseudomonadota</taxon>
        <taxon>Alphaproteobacteria</taxon>
        <taxon>Rhodospirillales</taxon>
        <taxon>Rhodospirillaceae</taxon>
        <taxon>Roseospira</taxon>
    </lineage>
</organism>
<dbReference type="Pfam" id="PF10070">
    <property type="entry name" value="DabA"/>
    <property type="match status" value="1"/>
</dbReference>
<keyword evidence="9" id="KW-1185">Reference proteome</keyword>
<evidence type="ECO:0000256" key="4">
    <source>
        <dbReference type="ARBA" id="ARBA00022833"/>
    </source>
</evidence>
<protein>
    <recommendedName>
        <fullName evidence="6">Probable inorganic carbon transporter subunit DabA</fullName>
    </recommendedName>
</protein>
<dbReference type="InterPro" id="IPR018752">
    <property type="entry name" value="DabA"/>
</dbReference>
<evidence type="ECO:0000256" key="5">
    <source>
        <dbReference type="ARBA" id="ARBA00023136"/>
    </source>
</evidence>
<evidence type="ECO:0000256" key="7">
    <source>
        <dbReference type="SAM" id="MobiDB-lite"/>
    </source>
</evidence>
<dbReference type="Proteomes" id="UP000555728">
    <property type="component" value="Unassembled WGS sequence"/>
</dbReference>
<dbReference type="GO" id="GO:0008270">
    <property type="term" value="F:zinc ion binding"/>
    <property type="evidence" value="ECO:0007669"/>
    <property type="project" value="UniProtKB-UniRule"/>
</dbReference>
<dbReference type="PANTHER" id="PTHR38344">
    <property type="entry name" value="UPF0753 PROTEIN AQ_863"/>
    <property type="match status" value="1"/>
</dbReference>
<comment type="subunit">
    <text evidence="6">Forms a complex with DabB.</text>
</comment>
<dbReference type="HAMAP" id="MF_01871">
    <property type="entry name" value="DabA"/>
    <property type="match status" value="1"/>
</dbReference>